<dbReference type="RefSeq" id="WP_336539259.1">
    <property type="nucleotide sequence ID" value="NZ_JBBAYL010000033.1"/>
</dbReference>
<protein>
    <submittedName>
        <fullName evidence="1">Uncharacterized protein</fullName>
    </submittedName>
</protein>
<accession>A0ABU8GDH0</accession>
<sequence>MPELVAFGRGQPVIALAVVGFGLADPLPQGFLRIPRSFTTCATGRPVVRTSRIARSRILMPGRQVKRAV</sequence>
<keyword evidence="2" id="KW-1185">Reference proteome</keyword>
<gene>
    <name evidence="1" type="ORF">WB403_18990</name>
</gene>
<evidence type="ECO:0000313" key="1">
    <source>
        <dbReference type="EMBL" id="MEI5611248.1"/>
    </source>
</evidence>
<evidence type="ECO:0000313" key="2">
    <source>
        <dbReference type="Proteomes" id="UP001365781"/>
    </source>
</evidence>
<dbReference type="Proteomes" id="UP001365781">
    <property type="component" value="Unassembled WGS sequence"/>
</dbReference>
<organism evidence="1 2">
    <name type="scientific">Streptomyces brasiliscabiei</name>
    <dbReference type="NCBI Taxonomy" id="2736302"/>
    <lineage>
        <taxon>Bacteria</taxon>
        <taxon>Bacillati</taxon>
        <taxon>Actinomycetota</taxon>
        <taxon>Actinomycetes</taxon>
        <taxon>Kitasatosporales</taxon>
        <taxon>Streptomycetaceae</taxon>
        <taxon>Streptomyces</taxon>
    </lineage>
</organism>
<name>A0ABU8GDH0_9ACTN</name>
<reference evidence="1 2" key="1">
    <citation type="submission" date="2024-03" db="EMBL/GenBank/DDBJ databases">
        <title>First Report of Pectobacterium brasiliscabiei causing potato scab in china.</title>
        <authorList>
            <person name="Handique U."/>
        </authorList>
    </citation>
    <scope>NUCLEOTIDE SEQUENCE [LARGE SCALE GENOMIC DNA]</scope>
    <source>
        <strain evidence="1 2">ZRIMU1503</strain>
    </source>
</reference>
<proteinExistence type="predicted"/>
<dbReference type="EMBL" id="JBBAYM010000011">
    <property type="protein sequence ID" value="MEI5611248.1"/>
    <property type="molecule type" value="Genomic_DNA"/>
</dbReference>
<comment type="caution">
    <text evidence="1">The sequence shown here is derived from an EMBL/GenBank/DDBJ whole genome shotgun (WGS) entry which is preliminary data.</text>
</comment>